<dbReference type="PROSITE" id="PS00170">
    <property type="entry name" value="CSA_PPIASE_1"/>
    <property type="match status" value="1"/>
</dbReference>
<proteinExistence type="inferred from homology"/>
<accession>A0A1H8AF19</accession>
<dbReference type="InterPro" id="IPR020892">
    <property type="entry name" value="Cyclophilin-type_PPIase_CS"/>
</dbReference>
<evidence type="ECO:0000259" key="6">
    <source>
        <dbReference type="PROSITE" id="PS50072"/>
    </source>
</evidence>
<gene>
    <name evidence="7" type="ORF">SAMN04489760_13513</name>
</gene>
<dbReference type="PROSITE" id="PS50072">
    <property type="entry name" value="CSA_PPIASE_2"/>
    <property type="match status" value="1"/>
</dbReference>
<dbReference type="AlphaFoldDB" id="A0A1H8AF19"/>
<dbReference type="EMBL" id="FOBS01000035">
    <property type="protein sequence ID" value="SEM69330.1"/>
    <property type="molecule type" value="Genomic_DNA"/>
</dbReference>
<dbReference type="OrthoDB" id="9807797at2"/>
<keyword evidence="4 5" id="KW-0413">Isomerase</keyword>
<evidence type="ECO:0000256" key="1">
    <source>
        <dbReference type="ARBA" id="ARBA00002388"/>
    </source>
</evidence>
<dbReference type="RefSeq" id="WP_093884625.1">
    <property type="nucleotide sequence ID" value="NZ_FOBS01000035.1"/>
</dbReference>
<evidence type="ECO:0000313" key="8">
    <source>
        <dbReference type="Proteomes" id="UP000198744"/>
    </source>
</evidence>
<protein>
    <recommendedName>
        <fullName evidence="5">Peptidyl-prolyl cis-trans isomerase</fullName>
        <shortName evidence="5">PPIase</shortName>
        <ecNumber evidence="5">5.2.1.8</ecNumber>
    </recommendedName>
</protein>
<dbReference type="PRINTS" id="PR00153">
    <property type="entry name" value="CSAPPISMRASE"/>
</dbReference>
<comment type="similarity">
    <text evidence="2 5">Belongs to the cyclophilin-type PPIase family.</text>
</comment>
<comment type="catalytic activity">
    <reaction evidence="5">
        <text>[protein]-peptidylproline (omega=180) = [protein]-peptidylproline (omega=0)</text>
        <dbReference type="Rhea" id="RHEA:16237"/>
        <dbReference type="Rhea" id="RHEA-COMP:10747"/>
        <dbReference type="Rhea" id="RHEA-COMP:10748"/>
        <dbReference type="ChEBI" id="CHEBI:83833"/>
        <dbReference type="ChEBI" id="CHEBI:83834"/>
        <dbReference type="EC" id="5.2.1.8"/>
    </reaction>
</comment>
<evidence type="ECO:0000256" key="2">
    <source>
        <dbReference type="ARBA" id="ARBA00007365"/>
    </source>
</evidence>
<dbReference type="CDD" id="cd01920">
    <property type="entry name" value="cyclophilin_EcCYP_like"/>
    <property type="match status" value="1"/>
</dbReference>
<evidence type="ECO:0000256" key="4">
    <source>
        <dbReference type="ARBA" id="ARBA00023235"/>
    </source>
</evidence>
<reference evidence="7 8" key="1">
    <citation type="submission" date="2016-10" db="EMBL/GenBank/DDBJ databases">
        <authorList>
            <person name="de Groot N.N."/>
        </authorList>
    </citation>
    <scope>NUCLEOTIDE SEQUENCE [LARGE SCALE GENOMIC DNA]</scope>
    <source>
        <strain evidence="7 8">DSM 8423</strain>
    </source>
</reference>
<keyword evidence="8" id="KW-1185">Reference proteome</keyword>
<dbReference type="GO" id="GO:0003755">
    <property type="term" value="F:peptidyl-prolyl cis-trans isomerase activity"/>
    <property type="evidence" value="ECO:0007669"/>
    <property type="project" value="UniProtKB-UniRule"/>
</dbReference>
<dbReference type="InterPro" id="IPR024936">
    <property type="entry name" value="Cyclophilin-type_PPIase"/>
</dbReference>
<dbReference type="InterPro" id="IPR002130">
    <property type="entry name" value="Cyclophilin-type_PPIase_dom"/>
</dbReference>
<sequence>MADSSTNPTVIFKTSLGTFEVVLYQDKAPITVENFLQYVKDQFFNGTLFHRIIPGFMAQGGGFDKTGQQKPTLPPIKNEAENGLKNDRGTLAMARTMVVDSATSQFFINFVDNAFLNYAGKNNFGYAVFGKVTEGMDVVDSMAKVKTGSRGPFQDWPADDVTIESVTLK</sequence>
<evidence type="ECO:0000256" key="5">
    <source>
        <dbReference type="RuleBase" id="RU363019"/>
    </source>
</evidence>
<evidence type="ECO:0000256" key="3">
    <source>
        <dbReference type="ARBA" id="ARBA00023110"/>
    </source>
</evidence>
<dbReference type="Proteomes" id="UP000198744">
    <property type="component" value="Unassembled WGS sequence"/>
</dbReference>
<organism evidence="7 8">
    <name type="scientific">Syntrophus gentianae</name>
    <dbReference type="NCBI Taxonomy" id="43775"/>
    <lineage>
        <taxon>Bacteria</taxon>
        <taxon>Pseudomonadati</taxon>
        <taxon>Thermodesulfobacteriota</taxon>
        <taxon>Syntrophia</taxon>
        <taxon>Syntrophales</taxon>
        <taxon>Syntrophaceae</taxon>
        <taxon>Syntrophus</taxon>
    </lineage>
</organism>
<dbReference type="Gene3D" id="2.40.100.10">
    <property type="entry name" value="Cyclophilin-like"/>
    <property type="match status" value="1"/>
</dbReference>
<name>A0A1H8AF19_9BACT</name>
<dbReference type="Pfam" id="PF00160">
    <property type="entry name" value="Pro_isomerase"/>
    <property type="match status" value="1"/>
</dbReference>
<dbReference type="PANTHER" id="PTHR43246">
    <property type="entry name" value="PEPTIDYL-PROLYL CIS-TRANS ISOMERASE CYP38, CHLOROPLASTIC"/>
    <property type="match status" value="1"/>
</dbReference>
<dbReference type="SUPFAM" id="SSF50891">
    <property type="entry name" value="Cyclophilin-like"/>
    <property type="match status" value="1"/>
</dbReference>
<dbReference type="STRING" id="43775.SAMN04489760_13513"/>
<keyword evidence="3 5" id="KW-0697">Rotamase</keyword>
<comment type="function">
    <text evidence="1 5">PPIases accelerate the folding of proteins. It catalyzes the cis-trans isomerization of proline imidic peptide bonds in oligopeptides.</text>
</comment>
<dbReference type="EC" id="5.2.1.8" evidence="5"/>
<feature type="domain" description="PPIase cyclophilin-type" evidence="6">
    <location>
        <begin position="6"/>
        <end position="168"/>
    </location>
</feature>
<dbReference type="GO" id="GO:0006457">
    <property type="term" value="P:protein folding"/>
    <property type="evidence" value="ECO:0007669"/>
    <property type="project" value="InterPro"/>
</dbReference>
<evidence type="ECO:0000313" key="7">
    <source>
        <dbReference type="EMBL" id="SEM69330.1"/>
    </source>
</evidence>
<dbReference type="InterPro" id="IPR029000">
    <property type="entry name" value="Cyclophilin-like_dom_sf"/>
</dbReference>
<dbReference type="InterPro" id="IPR044665">
    <property type="entry name" value="E_coli_cyclophilin_A-like"/>
</dbReference>
<dbReference type="PIRSF" id="PIRSF001467">
    <property type="entry name" value="Peptidylpro_ismrse"/>
    <property type="match status" value="1"/>
</dbReference>